<proteinExistence type="predicted"/>
<dbReference type="InterPro" id="IPR029016">
    <property type="entry name" value="GAF-like_dom_sf"/>
</dbReference>
<dbReference type="Pfam" id="PF02518">
    <property type="entry name" value="HATPase_c"/>
    <property type="match status" value="1"/>
</dbReference>
<reference evidence="11 12" key="1">
    <citation type="submission" date="2022-12" db="EMBL/GenBank/DDBJ databases">
        <title>Polyphasic characterization of Geotalea uranireducens NIT-SL11 newly isolated from a complex of sewage sludge and microbially reduced graphene oxide.</title>
        <authorList>
            <person name="Xie L."/>
            <person name="Yoshida N."/>
            <person name="Meng L."/>
        </authorList>
    </citation>
    <scope>NUCLEOTIDE SEQUENCE [LARGE SCALE GENOMIC DNA]</scope>
    <source>
        <strain evidence="11 12">NIT-SL11</strain>
    </source>
</reference>
<sequence>MNDQPLYSSRIIDIYLKLLRNRYPAVDVPDLLRYAGMTFAEVHDPGHWFNQVQVNRFYDRLVQFTGNEDIAREAGRYVASPEALGVLRQCFLGLVGPRHGLRLAGRAASFFTRSSVFSSRFLAANRVQIDVSFKEGVREEPYQCANRTGFIEAFVMLFTGALPQIEHPECIFRGGSVCSYIVTWRQGRADRWKYARTAVLLLGLVGLAGSAGLGPELLARTAAIGVPVMLLAMLLAERAEKKDFRAALTHLQDSTGILLDQIGENYENALLVNELGQVISRQTDVDGILANVVQVLDKRLKYDRGVIFTAAPDRTRLVFRDSFGFDDRQRSALAETEFRLDGDHARGIFATSFREQRSLLIDSPEEFAPALSPERLAMARRLEVHSFICCPIVCDGKSLGILAVDRRHTCKPLLKSDLNLMAGVTPAIGVAIHNAWQVEERLALARLIEESEEKYRTTMEASLVGIFVIQDLVYHYVNPTMAELFGYRPEELVGRLGPLDLVAAEDREEVRWKLANPAGEPTGGLCEVTGVRRDGTRFAVLAWGKGARFAGRPAVVGTLVDISDRKRAEEELQRRSRELEAANRELEAFGYSVAHDLRAPLRAINGFAAILADDQAIAFDATGRESLERIRLASARMGEMIDAILNLAKVTRGELAYETIDLSALAREIAGELRLREPARAVDFVVADGVRVQGDATLLRVVLENLLGNAWKYTGRRERGRIEFGIREGAGDGTTCFVSDNGTGFDMRYAGKLFGPFQRLHRAGEFEGTGIGLATVQRIVHRHGGRVWAEAAVDRGATFFFTL</sequence>
<gene>
    <name evidence="11" type="ORF">GURASL_35100</name>
</gene>
<feature type="coiled-coil region" evidence="7">
    <location>
        <begin position="562"/>
        <end position="589"/>
    </location>
</feature>
<dbReference type="InterPro" id="IPR050351">
    <property type="entry name" value="BphY/WalK/GraS-like"/>
</dbReference>
<dbReference type="EMBL" id="AP027151">
    <property type="protein sequence ID" value="BDV44587.1"/>
    <property type="molecule type" value="Genomic_DNA"/>
</dbReference>
<name>A0ABM8EQR1_9BACT</name>
<dbReference type="SMART" id="SM00065">
    <property type="entry name" value="GAF"/>
    <property type="match status" value="1"/>
</dbReference>
<evidence type="ECO:0000259" key="9">
    <source>
        <dbReference type="PROSITE" id="PS50112"/>
    </source>
</evidence>
<evidence type="ECO:0000259" key="10">
    <source>
        <dbReference type="PROSITE" id="PS50113"/>
    </source>
</evidence>
<dbReference type="InterPro" id="IPR000700">
    <property type="entry name" value="PAS-assoc_C"/>
</dbReference>
<dbReference type="Gene3D" id="3.30.450.20">
    <property type="entry name" value="PAS domain"/>
    <property type="match status" value="1"/>
</dbReference>
<dbReference type="EC" id="2.7.13.3" evidence="2"/>
<dbReference type="NCBIfam" id="TIGR00229">
    <property type="entry name" value="sensory_box"/>
    <property type="match status" value="1"/>
</dbReference>
<feature type="domain" description="Histidine kinase" evidence="8">
    <location>
        <begin position="592"/>
        <end position="803"/>
    </location>
</feature>
<evidence type="ECO:0000256" key="4">
    <source>
        <dbReference type="ARBA" id="ARBA00022679"/>
    </source>
</evidence>
<dbReference type="PANTHER" id="PTHR42878">
    <property type="entry name" value="TWO-COMPONENT HISTIDINE KINASE"/>
    <property type="match status" value="1"/>
</dbReference>
<dbReference type="PRINTS" id="PR00344">
    <property type="entry name" value="BCTRLSENSOR"/>
</dbReference>
<keyword evidence="7" id="KW-0175">Coiled coil</keyword>
<dbReference type="Pfam" id="PF00989">
    <property type="entry name" value="PAS"/>
    <property type="match status" value="1"/>
</dbReference>
<evidence type="ECO:0000256" key="1">
    <source>
        <dbReference type="ARBA" id="ARBA00000085"/>
    </source>
</evidence>
<dbReference type="Gene3D" id="1.10.287.130">
    <property type="match status" value="1"/>
</dbReference>
<dbReference type="PROSITE" id="PS50112">
    <property type="entry name" value="PAS"/>
    <property type="match status" value="1"/>
</dbReference>
<organism evidence="11 12">
    <name type="scientific">Geotalea uraniireducens</name>
    <dbReference type="NCBI Taxonomy" id="351604"/>
    <lineage>
        <taxon>Bacteria</taxon>
        <taxon>Pseudomonadati</taxon>
        <taxon>Thermodesulfobacteriota</taxon>
        <taxon>Desulfuromonadia</taxon>
        <taxon>Geobacterales</taxon>
        <taxon>Geobacteraceae</taxon>
        <taxon>Geotalea</taxon>
    </lineage>
</organism>
<evidence type="ECO:0000313" key="12">
    <source>
        <dbReference type="Proteomes" id="UP001317705"/>
    </source>
</evidence>
<dbReference type="SUPFAM" id="SSF47384">
    <property type="entry name" value="Homodimeric domain of signal transducing histidine kinase"/>
    <property type="match status" value="1"/>
</dbReference>
<dbReference type="SMART" id="SM00388">
    <property type="entry name" value="HisKA"/>
    <property type="match status" value="1"/>
</dbReference>
<dbReference type="SUPFAM" id="SSF55874">
    <property type="entry name" value="ATPase domain of HSP90 chaperone/DNA topoisomerase II/histidine kinase"/>
    <property type="match status" value="1"/>
</dbReference>
<dbReference type="CDD" id="cd00130">
    <property type="entry name" value="PAS"/>
    <property type="match status" value="1"/>
</dbReference>
<dbReference type="InterPro" id="IPR036097">
    <property type="entry name" value="HisK_dim/P_sf"/>
</dbReference>
<dbReference type="SUPFAM" id="SSF55781">
    <property type="entry name" value="GAF domain-like"/>
    <property type="match status" value="1"/>
</dbReference>
<evidence type="ECO:0000256" key="2">
    <source>
        <dbReference type="ARBA" id="ARBA00012438"/>
    </source>
</evidence>
<dbReference type="PROSITE" id="PS50113">
    <property type="entry name" value="PAC"/>
    <property type="match status" value="1"/>
</dbReference>
<evidence type="ECO:0000256" key="5">
    <source>
        <dbReference type="ARBA" id="ARBA00022777"/>
    </source>
</evidence>
<dbReference type="SUPFAM" id="SSF55785">
    <property type="entry name" value="PYP-like sensor domain (PAS domain)"/>
    <property type="match status" value="1"/>
</dbReference>
<evidence type="ECO:0000256" key="3">
    <source>
        <dbReference type="ARBA" id="ARBA00022553"/>
    </source>
</evidence>
<dbReference type="InterPro" id="IPR035965">
    <property type="entry name" value="PAS-like_dom_sf"/>
</dbReference>
<dbReference type="SMART" id="SM00387">
    <property type="entry name" value="HATPase_c"/>
    <property type="match status" value="1"/>
</dbReference>
<dbReference type="InterPro" id="IPR003594">
    <property type="entry name" value="HATPase_dom"/>
</dbReference>
<dbReference type="InterPro" id="IPR004358">
    <property type="entry name" value="Sig_transdc_His_kin-like_C"/>
</dbReference>
<feature type="domain" description="PAS" evidence="9">
    <location>
        <begin position="476"/>
        <end position="511"/>
    </location>
</feature>
<evidence type="ECO:0000256" key="6">
    <source>
        <dbReference type="ARBA" id="ARBA00023136"/>
    </source>
</evidence>
<dbReference type="Gene3D" id="3.30.565.10">
    <property type="entry name" value="Histidine kinase-like ATPase, C-terminal domain"/>
    <property type="match status" value="1"/>
</dbReference>
<protein>
    <recommendedName>
        <fullName evidence="2">histidine kinase</fullName>
        <ecNumber evidence="2">2.7.13.3</ecNumber>
    </recommendedName>
</protein>
<dbReference type="InterPro" id="IPR005467">
    <property type="entry name" value="His_kinase_dom"/>
</dbReference>
<comment type="catalytic activity">
    <reaction evidence="1">
        <text>ATP + protein L-histidine = ADP + protein N-phospho-L-histidine.</text>
        <dbReference type="EC" id="2.7.13.3"/>
    </reaction>
</comment>
<keyword evidence="12" id="KW-1185">Reference proteome</keyword>
<keyword evidence="5" id="KW-0418">Kinase</keyword>
<keyword evidence="4" id="KW-0808">Transferase</keyword>
<dbReference type="Pfam" id="PF01590">
    <property type="entry name" value="GAF"/>
    <property type="match status" value="1"/>
</dbReference>
<evidence type="ECO:0000313" key="11">
    <source>
        <dbReference type="EMBL" id="BDV44587.1"/>
    </source>
</evidence>
<dbReference type="InterPro" id="IPR000014">
    <property type="entry name" value="PAS"/>
</dbReference>
<dbReference type="CDD" id="cd00082">
    <property type="entry name" value="HisKA"/>
    <property type="match status" value="1"/>
</dbReference>
<dbReference type="PANTHER" id="PTHR42878:SF15">
    <property type="entry name" value="BACTERIOPHYTOCHROME"/>
    <property type="match status" value="1"/>
</dbReference>
<dbReference type="InterPro" id="IPR013767">
    <property type="entry name" value="PAS_fold"/>
</dbReference>
<dbReference type="PROSITE" id="PS50109">
    <property type="entry name" value="HIS_KIN"/>
    <property type="match status" value="1"/>
</dbReference>
<keyword evidence="3" id="KW-0597">Phosphoprotein</keyword>
<evidence type="ECO:0000259" key="8">
    <source>
        <dbReference type="PROSITE" id="PS50109"/>
    </source>
</evidence>
<dbReference type="InterPro" id="IPR003018">
    <property type="entry name" value="GAF"/>
</dbReference>
<dbReference type="Pfam" id="PF00512">
    <property type="entry name" value="HisKA"/>
    <property type="match status" value="1"/>
</dbReference>
<dbReference type="Proteomes" id="UP001317705">
    <property type="component" value="Chromosome"/>
</dbReference>
<dbReference type="SMART" id="SM00091">
    <property type="entry name" value="PAS"/>
    <property type="match status" value="1"/>
</dbReference>
<dbReference type="Gene3D" id="3.30.450.40">
    <property type="match status" value="1"/>
</dbReference>
<evidence type="ECO:0000256" key="7">
    <source>
        <dbReference type="SAM" id="Coils"/>
    </source>
</evidence>
<dbReference type="RefSeq" id="WP_282000684.1">
    <property type="nucleotide sequence ID" value="NZ_AP027151.1"/>
</dbReference>
<dbReference type="InterPro" id="IPR003661">
    <property type="entry name" value="HisK_dim/P_dom"/>
</dbReference>
<dbReference type="InterPro" id="IPR036890">
    <property type="entry name" value="HATPase_C_sf"/>
</dbReference>
<feature type="domain" description="PAC" evidence="10">
    <location>
        <begin position="524"/>
        <end position="574"/>
    </location>
</feature>
<accession>A0ABM8EQR1</accession>
<keyword evidence="6" id="KW-0472">Membrane</keyword>